<evidence type="ECO:0000313" key="2">
    <source>
        <dbReference type="Proteomes" id="UP000623467"/>
    </source>
</evidence>
<dbReference type="EMBL" id="JACAZH010000126">
    <property type="protein sequence ID" value="KAF7324255.1"/>
    <property type="molecule type" value="Genomic_DNA"/>
</dbReference>
<organism evidence="1 2">
    <name type="scientific">Mycena sanguinolenta</name>
    <dbReference type="NCBI Taxonomy" id="230812"/>
    <lineage>
        <taxon>Eukaryota</taxon>
        <taxon>Fungi</taxon>
        <taxon>Dikarya</taxon>
        <taxon>Basidiomycota</taxon>
        <taxon>Agaricomycotina</taxon>
        <taxon>Agaricomycetes</taxon>
        <taxon>Agaricomycetidae</taxon>
        <taxon>Agaricales</taxon>
        <taxon>Marasmiineae</taxon>
        <taxon>Mycenaceae</taxon>
        <taxon>Mycena</taxon>
    </lineage>
</organism>
<dbReference type="Proteomes" id="UP000623467">
    <property type="component" value="Unassembled WGS sequence"/>
</dbReference>
<dbReference type="OrthoDB" id="2117459at2759"/>
<keyword evidence="2" id="KW-1185">Reference proteome</keyword>
<proteinExistence type="predicted"/>
<accession>A0A8H6TV09</accession>
<evidence type="ECO:0000313" key="1">
    <source>
        <dbReference type="EMBL" id="KAF7324255.1"/>
    </source>
</evidence>
<protein>
    <submittedName>
        <fullName evidence="1">PX-domain-containing protein</fullName>
    </submittedName>
</protein>
<comment type="caution">
    <text evidence="1">The sequence shown here is derived from an EMBL/GenBank/DDBJ whole genome shotgun (WGS) entry which is preliminary data.</text>
</comment>
<sequence length="113" mass="12859">MRWIELFLTVVREGLGEPISLEFLLPHTGQERQVILEEVDKIALYHYKLKVIYEDKLRRRFGRVQASVAQNDADAEDEATKALVDGVAEEITFGELIQGDAVDLAAEETDEDR</sequence>
<reference evidence="1" key="1">
    <citation type="submission" date="2020-05" db="EMBL/GenBank/DDBJ databases">
        <title>Mycena genomes resolve the evolution of fungal bioluminescence.</title>
        <authorList>
            <person name="Tsai I.J."/>
        </authorList>
    </citation>
    <scope>NUCLEOTIDE SEQUENCE</scope>
    <source>
        <strain evidence="1">160909Yilan</strain>
    </source>
</reference>
<dbReference type="AlphaFoldDB" id="A0A8H6TV09"/>
<name>A0A8H6TV09_9AGAR</name>
<gene>
    <name evidence="1" type="ORF">MSAN_02530500</name>
</gene>